<evidence type="ECO:0000313" key="4">
    <source>
        <dbReference type="EMBL" id="GKH00123.1"/>
    </source>
</evidence>
<dbReference type="Gene3D" id="3.30.420.40">
    <property type="match status" value="2"/>
</dbReference>
<keyword evidence="3" id="KW-0119">Carbohydrate metabolism</keyword>
<comment type="function">
    <text evidence="1">Transcriptional repressor of xylose-utilizing enzymes.</text>
</comment>
<dbReference type="InterPro" id="IPR000600">
    <property type="entry name" value="ROK"/>
</dbReference>
<evidence type="ECO:0000256" key="2">
    <source>
        <dbReference type="ARBA" id="ARBA00006479"/>
    </source>
</evidence>
<reference evidence="4" key="2">
    <citation type="submission" date="2022-01" db="EMBL/GenBank/DDBJ databases">
        <title>Novel bile acid biosynthetic pathways are enriched in the microbiome of centenarians.</title>
        <authorList>
            <person name="Sato Y."/>
            <person name="Atarashi K."/>
            <person name="Plichta R.D."/>
            <person name="Arai Y."/>
            <person name="Sasajima S."/>
            <person name="Kearney M.S."/>
            <person name="Suda W."/>
            <person name="Takeshita K."/>
            <person name="Sasaki T."/>
            <person name="Okamoto S."/>
            <person name="Skelly N.A."/>
            <person name="Okamura Y."/>
            <person name="Vlamakis H."/>
            <person name="Li Y."/>
            <person name="Tanoue T."/>
            <person name="Takei H."/>
            <person name="Nittono H."/>
            <person name="Narushima S."/>
            <person name="Irie J."/>
            <person name="Itoh H."/>
            <person name="Moriya K."/>
            <person name="Sugiura Y."/>
            <person name="Suematsu M."/>
            <person name="Moritoki N."/>
            <person name="Shibata S."/>
            <person name="Littman R.D."/>
            <person name="Fischbach A.M."/>
            <person name="Uwamino Y."/>
            <person name="Inoue T."/>
            <person name="Honda A."/>
            <person name="Hattori M."/>
            <person name="Murai T."/>
            <person name="Xavier J.R."/>
            <person name="Hirose N."/>
            <person name="Honda K."/>
        </authorList>
    </citation>
    <scope>NUCLEOTIDE SEQUENCE</scope>
    <source>
        <strain evidence="4">CE91-St55</strain>
    </source>
</reference>
<proteinExistence type="inferred from homology"/>
<dbReference type="InterPro" id="IPR036390">
    <property type="entry name" value="WH_DNA-bd_sf"/>
</dbReference>
<name>A0A413LS53_9FIRM</name>
<keyword evidence="3" id="KW-0859">Xylose metabolism</keyword>
<dbReference type="Pfam" id="PF00480">
    <property type="entry name" value="ROK"/>
    <property type="match status" value="1"/>
</dbReference>
<reference evidence="5 6" key="1">
    <citation type="submission" date="2019-09" db="EMBL/GenBank/DDBJ databases">
        <title>Draft genome sequencing of Hungatella hathewayi 123Y-2.</title>
        <authorList>
            <person name="Lv Q."/>
            <person name="Li S."/>
        </authorList>
    </citation>
    <scope>NUCLEOTIDE SEQUENCE [LARGE SCALE GENOMIC DNA]</scope>
    <source>
        <strain evidence="5 6">123Y-2</strain>
    </source>
</reference>
<evidence type="ECO:0000313" key="5">
    <source>
        <dbReference type="EMBL" id="MUB66341.1"/>
    </source>
</evidence>
<organism evidence="4 7">
    <name type="scientific">Hungatella hathewayi</name>
    <dbReference type="NCBI Taxonomy" id="154046"/>
    <lineage>
        <taxon>Bacteria</taxon>
        <taxon>Bacillati</taxon>
        <taxon>Bacillota</taxon>
        <taxon>Clostridia</taxon>
        <taxon>Lachnospirales</taxon>
        <taxon>Lachnospiraceae</taxon>
        <taxon>Hungatella</taxon>
    </lineage>
</organism>
<gene>
    <name evidence="4" type="ORF">CE91St55_21040</name>
    <name evidence="5" type="ORF">GNE07_25300</name>
</gene>
<evidence type="ECO:0000313" key="7">
    <source>
        <dbReference type="Proteomes" id="UP001055091"/>
    </source>
</evidence>
<dbReference type="Proteomes" id="UP001055091">
    <property type="component" value="Unassembled WGS sequence"/>
</dbReference>
<dbReference type="Proteomes" id="UP000434223">
    <property type="component" value="Unassembled WGS sequence"/>
</dbReference>
<dbReference type="InterPro" id="IPR036388">
    <property type="entry name" value="WH-like_DNA-bd_sf"/>
</dbReference>
<dbReference type="OrthoDB" id="6501901at2"/>
<evidence type="ECO:0000313" key="6">
    <source>
        <dbReference type="Proteomes" id="UP000434223"/>
    </source>
</evidence>
<comment type="similarity">
    <text evidence="2">Belongs to the ROK (NagC/XylR) family.</text>
</comment>
<evidence type="ECO:0000256" key="3">
    <source>
        <dbReference type="ARBA" id="ARBA00022629"/>
    </source>
</evidence>
<dbReference type="SUPFAM" id="SSF46785">
    <property type="entry name" value="Winged helix' DNA-binding domain"/>
    <property type="match status" value="1"/>
</dbReference>
<dbReference type="InterPro" id="IPR043129">
    <property type="entry name" value="ATPase_NBD"/>
</dbReference>
<dbReference type="PANTHER" id="PTHR18964:SF149">
    <property type="entry name" value="BIFUNCTIONAL UDP-N-ACETYLGLUCOSAMINE 2-EPIMERASE_N-ACETYLMANNOSAMINE KINASE"/>
    <property type="match status" value="1"/>
</dbReference>
<dbReference type="SUPFAM" id="SSF53067">
    <property type="entry name" value="Actin-like ATPase domain"/>
    <property type="match status" value="1"/>
</dbReference>
<dbReference type="GO" id="GO:0042732">
    <property type="term" value="P:D-xylose metabolic process"/>
    <property type="evidence" value="ECO:0007669"/>
    <property type="project" value="UniProtKB-KW"/>
</dbReference>
<dbReference type="EMBL" id="WNME01000024">
    <property type="protein sequence ID" value="MUB66341.1"/>
    <property type="molecule type" value="Genomic_DNA"/>
</dbReference>
<dbReference type="EMBL" id="BQNJ01000001">
    <property type="protein sequence ID" value="GKH00123.1"/>
    <property type="molecule type" value="Genomic_DNA"/>
</dbReference>
<sequence length="408" mass="45936">MAIFDTIKLFYDKGVDNRMKAYIPTYLKKQNRTTVLDLFLEHKELTRADVSKLTGISLPTVLKIVDFLRMKQILIDKPDALTLSDSGLGRKSQLLQLNEDSYSTIGIYFEGNYLHVGLINLAYSIIDQKAFPLNSLKVSEDHFSSLSYMLVDTVRYLCSQHPTTEILGIGFGLPGIVDYLNKKIMKKNYQFFIEFYDLFPAFKELKEFPLFIENDINAASLGEILLRNRSHNGNLIYLSLGSGFGSGIIIDGEIWHGANNFAGDISNSILVLPKPSSAVSPEDLRVEKNVCLETLQKQFDFDIRYKETCDDRKREKICQYLSYYLIPLVNNLSYTLDISDFVLAGLTTNFLGKELFTKLEKGLEALRTPAILGPETHIMPTISDSTGIVGAAAIAFSNCLPKLLEENV</sequence>
<accession>A0A413LS53</accession>
<comment type="caution">
    <text evidence="4">The sequence shown here is derived from an EMBL/GenBank/DDBJ whole genome shotgun (WGS) entry which is preliminary data.</text>
</comment>
<dbReference type="AlphaFoldDB" id="A0A413LS53"/>
<protein>
    <submittedName>
        <fullName evidence="5">ROK family protein</fullName>
    </submittedName>
</protein>
<dbReference type="Gene3D" id="1.10.10.10">
    <property type="entry name" value="Winged helix-like DNA-binding domain superfamily/Winged helix DNA-binding domain"/>
    <property type="match status" value="1"/>
</dbReference>
<dbReference type="CDD" id="cd23763">
    <property type="entry name" value="ASKHA_ATPase_ROK"/>
    <property type="match status" value="1"/>
</dbReference>
<dbReference type="PANTHER" id="PTHR18964">
    <property type="entry name" value="ROK (REPRESSOR, ORF, KINASE) FAMILY"/>
    <property type="match status" value="1"/>
</dbReference>
<evidence type="ECO:0000256" key="1">
    <source>
        <dbReference type="ARBA" id="ARBA00002486"/>
    </source>
</evidence>